<sequence>MHSTLEDLERQIDEAKYFKPPASRLHVPTNGDKYTLNVTRKLNMYKLSSTVTIQSSPKLTCLHVSFISQAFVAEQATWPIIKDDICLAIGDFFKTGKILKEVNVTSLSLVPKLTVPNSVSDFRPIACCSVIYKCISKIMCSKLRQILQAIISPTQGAFVACRSILHNVLICQDIIKLYNRGNSRPSCMMKLDLKKAYDTVE</sequence>
<keyword evidence="2" id="KW-1185">Reference proteome</keyword>
<dbReference type="PANTHER" id="PTHR46890">
    <property type="entry name" value="NON-LTR RETROLELEMENT REVERSE TRANSCRIPTASE-LIKE PROTEIN-RELATED"/>
    <property type="match status" value="1"/>
</dbReference>
<dbReference type="Pfam" id="PF00078">
    <property type="entry name" value="RVT_1"/>
    <property type="match status" value="1"/>
</dbReference>
<accession>A0ABM3RQX9</accession>
<feature type="domain" description="Reverse transcriptase" evidence="1">
    <location>
        <begin position="119"/>
        <end position="201"/>
    </location>
</feature>
<proteinExistence type="predicted"/>
<reference evidence="2" key="1">
    <citation type="journal article" date="2021" name="Nat. Commun.">
        <title>Genomic analyses provide insights into spinach domestication and the genetic basis of agronomic traits.</title>
        <authorList>
            <person name="Cai X."/>
            <person name="Sun X."/>
            <person name="Xu C."/>
            <person name="Sun H."/>
            <person name="Wang X."/>
            <person name="Ge C."/>
            <person name="Zhang Z."/>
            <person name="Wang Q."/>
            <person name="Fei Z."/>
            <person name="Jiao C."/>
            <person name="Wang Q."/>
        </authorList>
    </citation>
    <scope>NUCLEOTIDE SEQUENCE [LARGE SCALE GENOMIC DNA]</scope>
    <source>
        <strain evidence="2">cv. Varoflay</strain>
    </source>
</reference>
<dbReference type="InterPro" id="IPR000477">
    <property type="entry name" value="RT_dom"/>
</dbReference>
<organism evidence="2 3">
    <name type="scientific">Spinacia oleracea</name>
    <name type="common">Spinach</name>
    <dbReference type="NCBI Taxonomy" id="3562"/>
    <lineage>
        <taxon>Eukaryota</taxon>
        <taxon>Viridiplantae</taxon>
        <taxon>Streptophyta</taxon>
        <taxon>Embryophyta</taxon>
        <taxon>Tracheophyta</taxon>
        <taxon>Spermatophyta</taxon>
        <taxon>Magnoliopsida</taxon>
        <taxon>eudicotyledons</taxon>
        <taxon>Gunneridae</taxon>
        <taxon>Pentapetalae</taxon>
        <taxon>Caryophyllales</taxon>
        <taxon>Chenopodiaceae</taxon>
        <taxon>Chenopodioideae</taxon>
        <taxon>Anserineae</taxon>
        <taxon>Spinacia</taxon>
    </lineage>
</organism>
<dbReference type="PANTHER" id="PTHR46890:SF1">
    <property type="entry name" value="REVERSE TRANSCRIPTASE DOMAIN-CONTAINING PROTEIN"/>
    <property type="match status" value="1"/>
</dbReference>
<dbReference type="RefSeq" id="XP_056698022.1">
    <property type="nucleotide sequence ID" value="XM_056842044.1"/>
</dbReference>
<name>A0ABM3RQX9_SPIOL</name>
<evidence type="ECO:0000313" key="2">
    <source>
        <dbReference type="Proteomes" id="UP000813463"/>
    </source>
</evidence>
<protein>
    <recommendedName>
        <fullName evidence="1">Reverse transcriptase domain-containing protein</fullName>
    </recommendedName>
</protein>
<dbReference type="Proteomes" id="UP000813463">
    <property type="component" value="Chromosome 4"/>
</dbReference>
<dbReference type="InterPro" id="IPR052343">
    <property type="entry name" value="Retrotransposon-Effector_Assoc"/>
</dbReference>
<evidence type="ECO:0000313" key="3">
    <source>
        <dbReference type="RefSeq" id="XP_056698022.1"/>
    </source>
</evidence>
<gene>
    <name evidence="3" type="primary">LOC130471752</name>
</gene>
<reference evidence="3" key="2">
    <citation type="submission" date="2025-08" db="UniProtKB">
        <authorList>
            <consortium name="RefSeq"/>
        </authorList>
    </citation>
    <scope>IDENTIFICATION</scope>
    <source>
        <tissue evidence="3">Leaf</tissue>
    </source>
</reference>
<evidence type="ECO:0000259" key="1">
    <source>
        <dbReference type="Pfam" id="PF00078"/>
    </source>
</evidence>
<dbReference type="GeneID" id="130471752"/>